<keyword evidence="2" id="KW-0677">Repeat</keyword>
<dbReference type="PANTHER" id="PTHR43790">
    <property type="entry name" value="CARBOHYDRATE TRANSPORT ATP-BINDING PROTEIN MG119-RELATED"/>
    <property type="match status" value="1"/>
</dbReference>
<dbReference type="SUPFAM" id="SSF52540">
    <property type="entry name" value="P-loop containing nucleoside triphosphate hydrolases"/>
    <property type="match status" value="2"/>
</dbReference>
<dbReference type="AlphaFoldDB" id="A0A6M1PYG5"/>
<keyword evidence="7" id="KW-1185">Reference proteome</keyword>
<evidence type="ECO:0000256" key="3">
    <source>
        <dbReference type="ARBA" id="ARBA00022741"/>
    </source>
</evidence>
<evidence type="ECO:0000256" key="4">
    <source>
        <dbReference type="ARBA" id="ARBA00022840"/>
    </source>
</evidence>
<dbReference type="CDD" id="cd03215">
    <property type="entry name" value="ABC_Carb_Monos_II"/>
    <property type="match status" value="1"/>
</dbReference>
<keyword evidence="3" id="KW-0547">Nucleotide-binding</keyword>
<evidence type="ECO:0000256" key="2">
    <source>
        <dbReference type="ARBA" id="ARBA00022737"/>
    </source>
</evidence>
<dbReference type="GO" id="GO:0016887">
    <property type="term" value="F:ATP hydrolysis activity"/>
    <property type="evidence" value="ECO:0007669"/>
    <property type="project" value="InterPro"/>
</dbReference>
<evidence type="ECO:0000313" key="6">
    <source>
        <dbReference type="EMBL" id="NGM85261.1"/>
    </source>
</evidence>
<comment type="caution">
    <text evidence="6">The sequence shown here is derived from an EMBL/GenBank/DDBJ whole genome shotgun (WGS) entry which is preliminary data.</text>
</comment>
<dbReference type="PROSITE" id="PS50893">
    <property type="entry name" value="ABC_TRANSPORTER_2"/>
    <property type="match status" value="2"/>
</dbReference>
<protein>
    <submittedName>
        <fullName evidence="6">Sugar ABC transporter ATP-binding protein</fullName>
    </submittedName>
</protein>
<feature type="domain" description="ABC transporter" evidence="5">
    <location>
        <begin position="245"/>
        <end position="503"/>
    </location>
</feature>
<evidence type="ECO:0000256" key="1">
    <source>
        <dbReference type="ARBA" id="ARBA00022448"/>
    </source>
</evidence>
<dbReference type="InterPro" id="IPR050107">
    <property type="entry name" value="ABC_carbohydrate_import_ATPase"/>
</dbReference>
<proteinExistence type="predicted"/>
<name>A0A6M1PYG5_9BACL</name>
<dbReference type="GO" id="GO:0005524">
    <property type="term" value="F:ATP binding"/>
    <property type="evidence" value="ECO:0007669"/>
    <property type="project" value="UniProtKB-KW"/>
</dbReference>
<keyword evidence="4 6" id="KW-0067">ATP-binding</keyword>
<accession>A0A6M1PYG5</accession>
<dbReference type="CDD" id="cd03216">
    <property type="entry name" value="ABC_Carb_Monos_I"/>
    <property type="match status" value="1"/>
</dbReference>
<dbReference type="PANTHER" id="PTHR43790:SF9">
    <property type="entry name" value="GALACTOFURANOSE TRANSPORTER ATP-BINDING PROTEIN YTFR"/>
    <property type="match status" value="1"/>
</dbReference>
<evidence type="ECO:0000313" key="7">
    <source>
        <dbReference type="Proteomes" id="UP000480151"/>
    </source>
</evidence>
<feature type="domain" description="ABC transporter" evidence="5">
    <location>
        <begin position="7"/>
        <end position="243"/>
    </location>
</feature>
<dbReference type="EMBL" id="JAAKGU010000014">
    <property type="protein sequence ID" value="NGM85261.1"/>
    <property type="molecule type" value="Genomic_DNA"/>
</dbReference>
<sequence>MSPMPLLEIRNISKVYGSTTVLSDVTFTLERGETVAVIGQNGAGKSTFSKIVAGVVEPTEGEIYVDGEMVSLYPPRNALKHGIAFIPQELAYVPELTVAENVMLGRWPKKNGRVSHREMVRQTMEQAQHFGIQIDVEKKMSQLKLADKQLVEILKALSKRARIILLDEPTASLTDNESKNLFRMVGRLAREEDVGIIYVSHRMDEVFQFSDRVDVFRNGRHVASEPTRGSDHETLIYHMLGHKKENLDSIASRSNRGRKCVVELCNWSNNGIPTISNLNLSVHEGEIVGLFGVRGCGAETIAEGVVGLNTDISGELVFEGNTRLLFKSPREAQNAGIAYVPPDRKKQGLVLNLSVQTNTTLLVLRKMLNRLRMLDFRKERKLTQNLSARFNLKYQGLWQSVGELSGGNQQKVLLSSRLALAPKLLVLQEPTRGVDIGARLEIHRELRAIANEGTATLVVTSDIEEAIILCDRLMIMRDGQVMGELSGETKTQQEALRLASGGA</sequence>
<dbReference type="RefSeq" id="WP_165103378.1">
    <property type="nucleotide sequence ID" value="NZ_JAAKGU010000014.1"/>
</dbReference>
<organism evidence="6 7">
    <name type="scientific">Paenibacillus apii</name>
    <dbReference type="NCBI Taxonomy" id="1850370"/>
    <lineage>
        <taxon>Bacteria</taxon>
        <taxon>Bacillati</taxon>
        <taxon>Bacillota</taxon>
        <taxon>Bacilli</taxon>
        <taxon>Bacillales</taxon>
        <taxon>Paenibacillaceae</taxon>
        <taxon>Paenibacillus</taxon>
    </lineage>
</organism>
<reference evidence="6 7" key="1">
    <citation type="submission" date="2020-02" db="EMBL/GenBank/DDBJ databases">
        <authorList>
            <person name="Gao J."/>
            <person name="Sun J."/>
        </authorList>
    </citation>
    <scope>NUCLEOTIDE SEQUENCE [LARGE SCALE GENOMIC DNA]</scope>
    <source>
        <strain evidence="6 7">7124</strain>
    </source>
</reference>
<dbReference type="Proteomes" id="UP000480151">
    <property type="component" value="Unassembled WGS sequence"/>
</dbReference>
<evidence type="ECO:0000259" key="5">
    <source>
        <dbReference type="PROSITE" id="PS50893"/>
    </source>
</evidence>
<dbReference type="SMART" id="SM00382">
    <property type="entry name" value="AAA"/>
    <property type="match status" value="2"/>
</dbReference>
<keyword evidence="1" id="KW-0813">Transport</keyword>
<dbReference type="Gene3D" id="3.40.50.300">
    <property type="entry name" value="P-loop containing nucleotide triphosphate hydrolases"/>
    <property type="match status" value="2"/>
</dbReference>
<dbReference type="InterPro" id="IPR003593">
    <property type="entry name" value="AAA+_ATPase"/>
</dbReference>
<gene>
    <name evidence="6" type="ORF">G5B47_22925</name>
</gene>
<dbReference type="Pfam" id="PF00005">
    <property type="entry name" value="ABC_tran"/>
    <property type="match status" value="2"/>
</dbReference>
<dbReference type="InterPro" id="IPR027417">
    <property type="entry name" value="P-loop_NTPase"/>
</dbReference>
<dbReference type="InterPro" id="IPR003439">
    <property type="entry name" value="ABC_transporter-like_ATP-bd"/>
</dbReference>